<dbReference type="PANTHER" id="PTHR33525:SF3">
    <property type="entry name" value="RIBONUCLEASE Y"/>
    <property type="match status" value="1"/>
</dbReference>
<dbReference type="EMBL" id="JAGQDG010000003">
    <property type="protein sequence ID" value="MBQ0935716.1"/>
    <property type="molecule type" value="Genomic_DNA"/>
</dbReference>
<dbReference type="InterPro" id="IPR013976">
    <property type="entry name" value="HDOD"/>
</dbReference>
<protein>
    <submittedName>
        <fullName evidence="2">HDOD domain-containing protein</fullName>
    </submittedName>
</protein>
<dbReference type="Pfam" id="PF08668">
    <property type="entry name" value="HDOD"/>
    <property type="match status" value="1"/>
</dbReference>
<keyword evidence="3" id="KW-1185">Reference proteome</keyword>
<dbReference type="PROSITE" id="PS51833">
    <property type="entry name" value="HDOD"/>
    <property type="match status" value="1"/>
</dbReference>
<proteinExistence type="predicted"/>
<dbReference type="PANTHER" id="PTHR33525">
    <property type="match status" value="1"/>
</dbReference>
<gene>
    <name evidence="2" type="ORF">KAK11_10275</name>
</gene>
<dbReference type="InterPro" id="IPR052340">
    <property type="entry name" value="RNase_Y/CdgJ"/>
</dbReference>
<dbReference type="Proteomes" id="UP000672097">
    <property type="component" value="Unassembled WGS sequence"/>
</dbReference>
<evidence type="ECO:0000313" key="3">
    <source>
        <dbReference type="Proteomes" id="UP000672097"/>
    </source>
</evidence>
<evidence type="ECO:0000313" key="2">
    <source>
        <dbReference type="EMBL" id="MBQ0935716.1"/>
    </source>
</evidence>
<feature type="domain" description="HDOD" evidence="1">
    <location>
        <begin position="26"/>
        <end position="219"/>
    </location>
</feature>
<organism evidence="2 3">
    <name type="scientific">Ideonella paludis</name>
    <dbReference type="NCBI Taxonomy" id="1233411"/>
    <lineage>
        <taxon>Bacteria</taxon>
        <taxon>Pseudomonadati</taxon>
        <taxon>Pseudomonadota</taxon>
        <taxon>Betaproteobacteria</taxon>
        <taxon>Burkholderiales</taxon>
        <taxon>Sphaerotilaceae</taxon>
        <taxon>Ideonella</taxon>
    </lineage>
</organism>
<reference evidence="2 3" key="1">
    <citation type="submission" date="2021-04" db="EMBL/GenBank/DDBJ databases">
        <title>The genome sequence of type strain Ideonella paludis KCTC 32238.</title>
        <authorList>
            <person name="Liu Y."/>
        </authorList>
    </citation>
    <scope>NUCLEOTIDE SEQUENCE [LARGE SCALE GENOMIC DNA]</scope>
    <source>
        <strain evidence="2 3">KCTC 32238</strain>
    </source>
</reference>
<sequence length="287" mass="30551">MTVNIANPNATPLGFIDDVLTGRITLPMVPRVVEQVLQSLRREDFSTHDVAEQIAQDPVLSSRVLRLANSGYYARGRQLSSIAEAISVIGVNALQTLVAVSGSMAAFVDTPGVNLRHFWLRAVITGNAARQLAARSGNNADAAYSGGLLQAIGHLILCQCHPDKARQGFSPFVNEWGLKLAAREVSVFGIAHPEISALWVDKLGMPQLVADAVLTSLYPVETSAPALARILRLACTVADAVAEGRSLDTALGELEPGLVAQLGLQDYVSSDEFSTDFAELQTLPGPL</sequence>
<comment type="caution">
    <text evidence="2">The sequence shown here is derived from an EMBL/GenBank/DDBJ whole genome shotgun (WGS) entry which is preliminary data.</text>
</comment>
<evidence type="ECO:0000259" key="1">
    <source>
        <dbReference type="PROSITE" id="PS51833"/>
    </source>
</evidence>
<name>A0ABS5DX50_9BURK</name>
<dbReference type="Gene3D" id="1.10.3210.10">
    <property type="entry name" value="Hypothetical protein af1432"/>
    <property type="match status" value="1"/>
</dbReference>
<accession>A0ABS5DX50</accession>
<dbReference type="RefSeq" id="WP_210808892.1">
    <property type="nucleotide sequence ID" value="NZ_JAGQDG010000003.1"/>
</dbReference>
<dbReference type="SUPFAM" id="SSF109604">
    <property type="entry name" value="HD-domain/PDEase-like"/>
    <property type="match status" value="1"/>
</dbReference>